<dbReference type="RefSeq" id="WP_193996518.1">
    <property type="nucleotide sequence ID" value="NZ_JADEXP010000493.1"/>
</dbReference>
<dbReference type="EMBL" id="JADEXP010000493">
    <property type="protein sequence ID" value="MBE9070665.1"/>
    <property type="molecule type" value="Genomic_DNA"/>
</dbReference>
<proteinExistence type="predicted"/>
<evidence type="ECO:0000313" key="1">
    <source>
        <dbReference type="EMBL" id="MBE9070665.1"/>
    </source>
</evidence>
<keyword evidence="2" id="KW-1185">Reference proteome</keyword>
<gene>
    <name evidence="1" type="ORF">IQ260_28905</name>
</gene>
<comment type="caution">
    <text evidence="1">The sequence shown here is derived from an EMBL/GenBank/DDBJ whole genome shotgun (WGS) entry which is preliminary data.</text>
</comment>
<sequence length="96" mass="11122">MTLPLPKLQTLPDSLPIDGAVRIELEEGVPIFRVSSQVQTRIEELLFKQKETPLNQDEEQELDSYEEIDDYLSFVNRTIRNLFILQTQQASYINAP</sequence>
<accession>A0A929A032</accession>
<name>A0A929A032_LEPEC</name>
<protein>
    <submittedName>
        <fullName evidence="1">Uncharacterized protein</fullName>
    </submittedName>
</protein>
<evidence type="ECO:0000313" key="2">
    <source>
        <dbReference type="Proteomes" id="UP000615026"/>
    </source>
</evidence>
<dbReference type="AlphaFoldDB" id="A0A929A032"/>
<organism evidence="1 2">
    <name type="scientific">Leptolyngbya cf. ectocarpi LEGE 11479</name>
    <dbReference type="NCBI Taxonomy" id="1828722"/>
    <lineage>
        <taxon>Bacteria</taxon>
        <taxon>Bacillati</taxon>
        <taxon>Cyanobacteriota</taxon>
        <taxon>Cyanophyceae</taxon>
        <taxon>Leptolyngbyales</taxon>
        <taxon>Leptolyngbyaceae</taxon>
        <taxon>Leptolyngbya group</taxon>
        <taxon>Leptolyngbya</taxon>
    </lineage>
</organism>
<dbReference type="Proteomes" id="UP000615026">
    <property type="component" value="Unassembled WGS sequence"/>
</dbReference>
<reference evidence="1" key="1">
    <citation type="submission" date="2020-10" db="EMBL/GenBank/DDBJ databases">
        <authorList>
            <person name="Castelo-Branco R."/>
            <person name="Eusebio N."/>
            <person name="Adriana R."/>
            <person name="Vieira A."/>
            <person name="Brugerolle De Fraissinette N."/>
            <person name="Rezende De Castro R."/>
            <person name="Schneider M.P."/>
            <person name="Vasconcelos V."/>
            <person name="Leao P.N."/>
        </authorList>
    </citation>
    <scope>NUCLEOTIDE SEQUENCE</scope>
    <source>
        <strain evidence="1">LEGE 11479</strain>
    </source>
</reference>